<evidence type="ECO:0000256" key="3">
    <source>
        <dbReference type="ARBA" id="ARBA00022989"/>
    </source>
</evidence>
<keyword evidence="3 5" id="KW-1133">Transmembrane helix</keyword>
<evidence type="ECO:0000313" key="7">
    <source>
        <dbReference type="Proteomes" id="UP000759537"/>
    </source>
</evidence>
<dbReference type="GO" id="GO:0005375">
    <property type="term" value="F:copper ion transmembrane transporter activity"/>
    <property type="evidence" value="ECO:0007669"/>
    <property type="project" value="UniProtKB-UniRule"/>
</dbReference>
<dbReference type="OrthoDB" id="73901at2759"/>
<evidence type="ECO:0000256" key="5">
    <source>
        <dbReference type="RuleBase" id="RU367022"/>
    </source>
</evidence>
<name>A0A9P5MX66_9AGAM</name>
<dbReference type="InterPro" id="IPR007274">
    <property type="entry name" value="Cop_transporter"/>
</dbReference>
<keyword evidence="5" id="KW-0813">Transport</keyword>
<feature type="non-terminal residue" evidence="6">
    <location>
        <position position="1"/>
    </location>
</feature>
<dbReference type="EMBL" id="WHVB01000007">
    <property type="protein sequence ID" value="KAF8480958.1"/>
    <property type="molecule type" value="Genomic_DNA"/>
</dbReference>
<dbReference type="AlphaFoldDB" id="A0A9P5MX66"/>
<protein>
    <recommendedName>
        <fullName evidence="5">Copper transport protein</fullName>
    </recommendedName>
</protein>
<dbReference type="Proteomes" id="UP000759537">
    <property type="component" value="Unassembled WGS sequence"/>
</dbReference>
<dbReference type="PANTHER" id="PTHR12483:SF27">
    <property type="entry name" value="COPPER TRANSPORT PROTEIN CTR1"/>
    <property type="match status" value="1"/>
</dbReference>
<keyword evidence="5" id="KW-0406">Ion transport</keyword>
<keyword evidence="7" id="KW-1185">Reference proteome</keyword>
<feature type="transmembrane region" description="Helical" evidence="5">
    <location>
        <begin position="34"/>
        <end position="54"/>
    </location>
</feature>
<dbReference type="GO" id="GO:0005886">
    <property type="term" value="C:plasma membrane"/>
    <property type="evidence" value="ECO:0007669"/>
    <property type="project" value="TreeGrafter"/>
</dbReference>
<dbReference type="PANTHER" id="PTHR12483">
    <property type="entry name" value="SOLUTE CARRIER FAMILY 31 COPPER TRANSPORTERS"/>
    <property type="match status" value="1"/>
</dbReference>
<proteinExistence type="inferred from homology"/>
<organism evidence="6 7">
    <name type="scientific">Russula ochroleuca</name>
    <dbReference type="NCBI Taxonomy" id="152965"/>
    <lineage>
        <taxon>Eukaryota</taxon>
        <taxon>Fungi</taxon>
        <taxon>Dikarya</taxon>
        <taxon>Basidiomycota</taxon>
        <taxon>Agaricomycotina</taxon>
        <taxon>Agaricomycetes</taxon>
        <taxon>Russulales</taxon>
        <taxon>Russulaceae</taxon>
        <taxon>Russula</taxon>
    </lineage>
</organism>
<keyword evidence="2 5" id="KW-0812">Transmembrane</keyword>
<sequence>SQTNSSELVLMTPYLHFIGGDHLYFKSWRPSSHGALAGASIALLIFALLERLLHATRGAMDARWRRSALALNATLPAGGGAFLWRKQEKREESAQVEVIGSSKASRVQGSRTLPPFVLSRDAARGALYSLQASLDYALMLAVMTFQAAYIISIIVGLGLGEVLFGR</sequence>
<keyword evidence="5" id="KW-0187">Copper transport</keyword>
<accession>A0A9P5MX66</accession>
<dbReference type="Pfam" id="PF04145">
    <property type="entry name" value="Ctr"/>
    <property type="match status" value="1"/>
</dbReference>
<evidence type="ECO:0000313" key="6">
    <source>
        <dbReference type="EMBL" id="KAF8480958.1"/>
    </source>
</evidence>
<feature type="non-terminal residue" evidence="6">
    <location>
        <position position="166"/>
    </location>
</feature>
<evidence type="ECO:0000256" key="4">
    <source>
        <dbReference type="ARBA" id="ARBA00023136"/>
    </source>
</evidence>
<gene>
    <name evidence="6" type="ORF">DFH94DRAFT_605088</name>
</gene>
<keyword evidence="5" id="KW-0186">Copper</keyword>
<comment type="subcellular location">
    <subcellularLocation>
        <location evidence="1 5">Membrane</location>
        <topology evidence="1 5">Multi-pass membrane protein</topology>
    </subcellularLocation>
</comment>
<evidence type="ECO:0000256" key="2">
    <source>
        <dbReference type="ARBA" id="ARBA00022692"/>
    </source>
</evidence>
<reference evidence="6" key="2">
    <citation type="journal article" date="2020" name="Nat. Commun.">
        <title>Large-scale genome sequencing of mycorrhizal fungi provides insights into the early evolution of symbiotic traits.</title>
        <authorList>
            <person name="Miyauchi S."/>
            <person name="Kiss E."/>
            <person name="Kuo A."/>
            <person name="Drula E."/>
            <person name="Kohler A."/>
            <person name="Sanchez-Garcia M."/>
            <person name="Morin E."/>
            <person name="Andreopoulos B."/>
            <person name="Barry K.W."/>
            <person name="Bonito G."/>
            <person name="Buee M."/>
            <person name="Carver A."/>
            <person name="Chen C."/>
            <person name="Cichocki N."/>
            <person name="Clum A."/>
            <person name="Culley D."/>
            <person name="Crous P.W."/>
            <person name="Fauchery L."/>
            <person name="Girlanda M."/>
            <person name="Hayes R.D."/>
            <person name="Keri Z."/>
            <person name="LaButti K."/>
            <person name="Lipzen A."/>
            <person name="Lombard V."/>
            <person name="Magnuson J."/>
            <person name="Maillard F."/>
            <person name="Murat C."/>
            <person name="Nolan M."/>
            <person name="Ohm R.A."/>
            <person name="Pangilinan J."/>
            <person name="Pereira M.F."/>
            <person name="Perotto S."/>
            <person name="Peter M."/>
            <person name="Pfister S."/>
            <person name="Riley R."/>
            <person name="Sitrit Y."/>
            <person name="Stielow J.B."/>
            <person name="Szollosi G."/>
            <person name="Zifcakova L."/>
            <person name="Stursova M."/>
            <person name="Spatafora J.W."/>
            <person name="Tedersoo L."/>
            <person name="Vaario L.M."/>
            <person name="Yamada A."/>
            <person name="Yan M."/>
            <person name="Wang P."/>
            <person name="Xu J."/>
            <person name="Bruns T."/>
            <person name="Baldrian P."/>
            <person name="Vilgalys R."/>
            <person name="Dunand C."/>
            <person name="Henrissat B."/>
            <person name="Grigoriev I.V."/>
            <person name="Hibbett D."/>
            <person name="Nagy L.G."/>
            <person name="Martin F.M."/>
        </authorList>
    </citation>
    <scope>NUCLEOTIDE SEQUENCE</scope>
    <source>
        <strain evidence="6">Prilba</strain>
    </source>
</reference>
<keyword evidence="4 5" id="KW-0472">Membrane</keyword>
<comment type="caution">
    <text evidence="6">The sequence shown here is derived from an EMBL/GenBank/DDBJ whole genome shotgun (WGS) entry which is preliminary data.</text>
</comment>
<reference evidence="6" key="1">
    <citation type="submission" date="2019-10" db="EMBL/GenBank/DDBJ databases">
        <authorList>
            <consortium name="DOE Joint Genome Institute"/>
            <person name="Kuo A."/>
            <person name="Miyauchi S."/>
            <person name="Kiss E."/>
            <person name="Drula E."/>
            <person name="Kohler A."/>
            <person name="Sanchez-Garcia M."/>
            <person name="Andreopoulos B."/>
            <person name="Barry K.W."/>
            <person name="Bonito G."/>
            <person name="Buee M."/>
            <person name="Carver A."/>
            <person name="Chen C."/>
            <person name="Cichocki N."/>
            <person name="Clum A."/>
            <person name="Culley D."/>
            <person name="Crous P.W."/>
            <person name="Fauchery L."/>
            <person name="Girlanda M."/>
            <person name="Hayes R."/>
            <person name="Keri Z."/>
            <person name="LaButti K."/>
            <person name="Lipzen A."/>
            <person name="Lombard V."/>
            <person name="Magnuson J."/>
            <person name="Maillard F."/>
            <person name="Morin E."/>
            <person name="Murat C."/>
            <person name="Nolan M."/>
            <person name="Ohm R."/>
            <person name="Pangilinan J."/>
            <person name="Pereira M."/>
            <person name="Perotto S."/>
            <person name="Peter M."/>
            <person name="Riley R."/>
            <person name="Sitrit Y."/>
            <person name="Stielow B."/>
            <person name="Szollosi G."/>
            <person name="Zifcakova L."/>
            <person name="Stursova M."/>
            <person name="Spatafora J.W."/>
            <person name="Tedersoo L."/>
            <person name="Vaario L.-M."/>
            <person name="Yamada A."/>
            <person name="Yan M."/>
            <person name="Wang P."/>
            <person name="Xu J."/>
            <person name="Bruns T."/>
            <person name="Baldrian P."/>
            <person name="Vilgalys R."/>
            <person name="Henrissat B."/>
            <person name="Grigoriev I.V."/>
            <person name="Hibbett D."/>
            <person name="Nagy L.G."/>
            <person name="Martin F.M."/>
        </authorList>
    </citation>
    <scope>NUCLEOTIDE SEQUENCE</scope>
    <source>
        <strain evidence="6">Prilba</strain>
    </source>
</reference>
<evidence type="ECO:0000256" key="1">
    <source>
        <dbReference type="ARBA" id="ARBA00004141"/>
    </source>
</evidence>
<feature type="transmembrane region" description="Helical" evidence="5">
    <location>
        <begin position="136"/>
        <end position="164"/>
    </location>
</feature>
<comment type="similarity">
    <text evidence="5">Belongs to the copper transporter (Ctr) (TC 1.A.56) family. SLC31A subfamily.</text>
</comment>